<dbReference type="EMBL" id="BPLR01008151">
    <property type="protein sequence ID" value="GIY22452.1"/>
    <property type="molecule type" value="Genomic_DNA"/>
</dbReference>
<sequence length="92" mass="10641">MPDLVQSLQSLEINEQTLIIMHTDAFLYPTDMDESFDSDSIEGGSLRNFVFNNMSFKIKRHFKLLDFTTCRCNQLQTLPSNTSNCCFSKMVF</sequence>
<dbReference type="AlphaFoldDB" id="A0AAV4RQR7"/>
<gene>
    <name evidence="1" type="ORF">CEXT_17581</name>
</gene>
<protein>
    <submittedName>
        <fullName evidence="1">Uncharacterized protein</fullName>
    </submittedName>
</protein>
<evidence type="ECO:0000313" key="1">
    <source>
        <dbReference type="EMBL" id="GIY22452.1"/>
    </source>
</evidence>
<comment type="caution">
    <text evidence="1">The sequence shown here is derived from an EMBL/GenBank/DDBJ whole genome shotgun (WGS) entry which is preliminary data.</text>
</comment>
<accession>A0AAV4RQR7</accession>
<dbReference type="Proteomes" id="UP001054945">
    <property type="component" value="Unassembled WGS sequence"/>
</dbReference>
<reference evidence="1 2" key="1">
    <citation type="submission" date="2021-06" db="EMBL/GenBank/DDBJ databases">
        <title>Caerostris extrusa draft genome.</title>
        <authorList>
            <person name="Kono N."/>
            <person name="Arakawa K."/>
        </authorList>
    </citation>
    <scope>NUCLEOTIDE SEQUENCE [LARGE SCALE GENOMIC DNA]</scope>
</reference>
<organism evidence="1 2">
    <name type="scientific">Caerostris extrusa</name>
    <name type="common">Bark spider</name>
    <name type="synonym">Caerostris bankana</name>
    <dbReference type="NCBI Taxonomy" id="172846"/>
    <lineage>
        <taxon>Eukaryota</taxon>
        <taxon>Metazoa</taxon>
        <taxon>Ecdysozoa</taxon>
        <taxon>Arthropoda</taxon>
        <taxon>Chelicerata</taxon>
        <taxon>Arachnida</taxon>
        <taxon>Araneae</taxon>
        <taxon>Araneomorphae</taxon>
        <taxon>Entelegynae</taxon>
        <taxon>Araneoidea</taxon>
        <taxon>Araneidae</taxon>
        <taxon>Caerostris</taxon>
    </lineage>
</organism>
<keyword evidence="2" id="KW-1185">Reference proteome</keyword>
<evidence type="ECO:0000313" key="2">
    <source>
        <dbReference type="Proteomes" id="UP001054945"/>
    </source>
</evidence>
<proteinExistence type="predicted"/>
<name>A0AAV4RQR7_CAEEX</name>